<comment type="caution">
    <text evidence="2">The sequence shown here is derived from an EMBL/GenBank/DDBJ whole genome shotgun (WGS) entry which is preliminary data.</text>
</comment>
<evidence type="ECO:0000256" key="1">
    <source>
        <dbReference type="SAM" id="SignalP"/>
    </source>
</evidence>
<proteinExistence type="predicted"/>
<gene>
    <name evidence="2" type="ORF">NWE73_11435</name>
</gene>
<accession>A0ABT6DK02</accession>
<keyword evidence="1" id="KW-0732">Signal</keyword>
<sequence length="151" mass="16771">MSILSRIVIPVFVSLVAIAALADDPPTPPQEPLPKPELTKVVQTDKGEMLLADSFSRTLYVFDLDKDKPNPVCNGNCAELWPPYILTEDEVAELQPPLGSIERTSKKIQLTYEGRPVYTYGFDREQGDDMGNGIGDVWHHIEVQTPQPPTP</sequence>
<dbReference type="PANTHER" id="PTHR39335:SF1">
    <property type="entry name" value="BLL4220 PROTEIN"/>
    <property type="match status" value="1"/>
</dbReference>
<dbReference type="RefSeq" id="WP_277578458.1">
    <property type="nucleotide sequence ID" value="NZ_JANRMI010000003.1"/>
</dbReference>
<dbReference type="Pfam" id="PF03640">
    <property type="entry name" value="Lipoprotein_15"/>
    <property type="match status" value="2"/>
</dbReference>
<dbReference type="PANTHER" id="PTHR39335">
    <property type="entry name" value="BLL4220 PROTEIN"/>
    <property type="match status" value="1"/>
</dbReference>
<feature type="signal peptide" evidence="1">
    <location>
        <begin position="1"/>
        <end position="22"/>
    </location>
</feature>
<evidence type="ECO:0000313" key="3">
    <source>
        <dbReference type="Proteomes" id="UP001152321"/>
    </source>
</evidence>
<dbReference type="Proteomes" id="UP001152321">
    <property type="component" value="Unassembled WGS sequence"/>
</dbReference>
<feature type="chain" id="PRO_5046902166" description="Lipoprotein" evidence="1">
    <location>
        <begin position="23"/>
        <end position="151"/>
    </location>
</feature>
<name>A0ABT6DK02_9BACT</name>
<evidence type="ECO:0008006" key="4">
    <source>
        <dbReference type="Google" id="ProtNLM"/>
    </source>
</evidence>
<evidence type="ECO:0000313" key="2">
    <source>
        <dbReference type="EMBL" id="MDG0816981.1"/>
    </source>
</evidence>
<dbReference type="EMBL" id="JANRMI010000003">
    <property type="protein sequence ID" value="MDG0816981.1"/>
    <property type="molecule type" value="Genomic_DNA"/>
</dbReference>
<keyword evidence="3" id="KW-1185">Reference proteome</keyword>
<dbReference type="InterPro" id="IPR005297">
    <property type="entry name" value="Lipoprotein_repeat"/>
</dbReference>
<protein>
    <recommendedName>
        <fullName evidence="4">Lipoprotein</fullName>
    </recommendedName>
</protein>
<reference evidence="2" key="1">
    <citation type="submission" date="2022-08" db="EMBL/GenBank/DDBJ databases">
        <title>Novel Bdellovibrio Species Isolated from Svalbard: Designation Bdellovibrio svalbardensis.</title>
        <authorList>
            <person name="Mitchell R.J."/>
            <person name="Choi S.Y."/>
        </authorList>
    </citation>
    <scope>NUCLEOTIDE SEQUENCE</scope>
    <source>
        <strain evidence="2">PAP01</strain>
    </source>
</reference>
<organism evidence="2 3">
    <name type="scientific">Bdellovibrio svalbardensis</name>
    <dbReference type="NCBI Taxonomy" id="2972972"/>
    <lineage>
        <taxon>Bacteria</taxon>
        <taxon>Pseudomonadati</taxon>
        <taxon>Bdellovibrionota</taxon>
        <taxon>Bdellovibrionia</taxon>
        <taxon>Bdellovibrionales</taxon>
        <taxon>Pseudobdellovibrionaceae</taxon>
        <taxon>Bdellovibrio</taxon>
    </lineage>
</organism>